<keyword evidence="1 2" id="KW-0694">RNA-binding</keyword>
<sequence>MSSDTKKRKKKAGVDPRKIERFGQGFYKKVTPQQIKENELEEKKKHEQKMEQQILNDYIKSFGNSEQNEKENEDYLLKKRKKKIISKPKKEIDKFIEELEREKKYEKVIENDYHDFDYSRREYGDNYRSDYRNDRNSRHNSHGHHHNYHNHHNRHNHRYHHSENSGHSHSYHKFDGYQKDERNFDNSYLQNNPQNSFRTDSNLNLQRNNFHETKENTWNQDQFQYQNLNFENKMKQNNDQRINQKDFNNNYNYNQNYNDNNLYSNNETTAIYVSNLPREVQKIELISLFSPYGKILEVDLNDGFAKMIFTDGKSAKIAAQNLDGKFSFGNFLKVDVINEPTNYMENSIQSIIPEFSNLHLQGKIIGQEDWRWSTQEIKIDSTKMDNEIKQELIEMLQTISAERQKIKEGMEFVLDHPENVEEMIEMIKKSLTIFETPLKLKIARLYLLSDILHNTCSTSILNAPTFRRCIMESLPDIIQNFSDVLQTISGRICAQNFQKKVENVIRSWDEHTLLPESTIEQLLSILNK</sequence>
<feature type="region of interest" description="Disordered" evidence="3">
    <location>
        <begin position="123"/>
        <end position="174"/>
    </location>
</feature>
<feature type="compositionally biased region" description="Polar residues" evidence="3">
    <location>
        <begin position="185"/>
        <end position="202"/>
    </location>
</feature>
<dbReference type="InterPro" id="IPR035979">
    <property type="entry name" value="RBD_domain_sf"/>
</dbReference>
<dbReference type="InterPro" id="IPR008942">
    <property type="entry name" value="ENTH_VHS"/>
</dbReference>
<proteinExistence type="predicted"/>
<feature type="domain" description="RRM" evidence="4">
    <location>
        <begin position="269"/>
        <end position="339"/>
    </location>
</feature>
<evidence type="ECO:0000256" key="1">
    <source>
        <dbReference type="ARBA" id="ARBA00022884"/>
    </source>
</evidence>
<evidence type="ECO:0000313" key="7">
    <source>
        <dbReference type="Proteomes" id="UP001149090"/>
    </source>
</evidence>
<dbReference type="AlphaFoldDB" id="A0A9Q0RBA5"/>
<feature type="domain" description="CID" evidence="5">
    <location>
        <begin position="384"/>
        <end position="528"/>
    </location>
</feature>
<dbReference type="InterPro" id="IPR051485">
    <property type="entry name" value="SR-CTD_assoc_factor"/>
</dbReference>
<feature type="region of interest" description="Disordered" evidence="3">
    <location>
        <begin position="183"/>
        <end position="202"/>
    </location>
</feature>
<dbReference type="Pfam" id="PF00076">
    <property type="entry name" value="RRM_1"/>
    <property type="match status" value="1"/>
</dbReference>
<dbReference type="PANTHER" id="PTHR23140">
    <property type="entry name" value="RNA PROCESSING PROTEIN LD23810P"/>
    <property type="match status" value="1"/>
</dbReference>
<dbReference type="SUPFAM" id="SSF48464">
    <property type="entry name" value="ENTH/VHS domain"/>
    <property type="match status" value="1"/>
</dbReference>
<dbReference type="SMART" id="SM00360">
    <property type="entry name" value="RRM"/>
    <property type="match status" value="1"/>
</dbReference>
<keyword evidence="7" id="KW-1185">Reference proteome</keyword>
<evidence type="ECO:0000259" key="5">
    <source>
        <dbReference type="PROSITE" id="PS51391"/>
    </source>
</evidence>
<dbReference type="SMART" id="SM00582">
    <property type="entry name" value="RPR"/>
    <property type="match status" value="1"/>
</dbReference>
<dbReference type="CDD" id="cd00590">
    <property type="entry name" value="RRM_SF"/>
    <property type="match status" value="1"/>
</dbReference>
<dbReference type="InterPro" id="IPR006569">
    <property type="entry name" value="CID_dom"/>
</dbReference>
<dbReference type="Gene3D" id="3.30.70.330">
    <property type="match status" value="1"/>
</dbReference>
<dbReference type="PANTHER" id="PTHR23140:SF0">
    <property type="entry name" value="U2 SNRNP-ASSOCIATED SURP MOTIF-CONTAINING PROTEIN"/>
    <property type="match status" value="1"/>
</dbReference>
<dbReference type="PROSITE" id="PS51391">
    <property type="entry name" value="CID"/>
    <property type="match status" value="1"/>
</dbReference>
<feature type="compositionally biased region" description="Basic and acidic residues" evidence="3">
    <location>
        <begin position="161"/>
        <end position="174"/>
    </location>
</feature>
<reference evidence="6" key="1">
    <citation type="submission" date="2022-10" db="EMBL/GenBank/DDBJ databases">
        <title>Novel sulphate-reducing endosymbionts in the free-living metamonad Anaeramoeba.</title>
        <authorList>
            <person name="Jerlstrom-Hultqvist J."/>
            <person name="Cepicka I."/>
            <person name="Gallot-Lavallee L."/>
            <person name="Salas-Leiva D."/>
            <person name="Curtis B.A."/>
            <person name="Zahonova K."/>
            <person name="Pipaliya S."/>
            <person name="Dacks J."/>
            <person name="Roger A.J."/>
        </authorList>
    </citation>
    <scope>NUCLEOTIDE SEQUENCE</scope>
    <source>
        <strain evidence="6">BMAN</strain>
    </source>
</reference>
<evidence type="ECO:0000313" key="6">
    <source>
        <dbReference type="EMBL" id="KAJ5073914.1"/>
    </source>
</evidence>
<dbReference type="InterPro" id="IPR000504">
    <property type="entry name" value="RRM_dom"/>
</dbReference>
<dbReference type="SUPFAM" id="SSF54928">
    <property type="entry name" value="RNA-binding domain, RBD"/>
    <property type="match status" value="1"/>
</dbReference>
<dbReference type="EMBL" id="JAPDFW010000071">
    <property type="protein sequence ID" value="KAJ5073914.1"/>
    <property type="molecule type" value="Genomic_DNA"/>
</dbReference>
<gene>
    <name evidence="6" type="ORF">M0811_08187</name>
</gene>
<organism evidence="6 7">
    <name type="scientific">Anaeramoeba ignava</name>
    <name type="common">Anaerobic marine amoeba</name>
    <dbReference type="NCBI Taxonomy" id="1746090"/>
    <lineage>
        <taxon>Eukaryota</taxon>
        <taxon>Metamonada</taxon>
        <taxon>Anaeramoebidae</taxon>
        <taxon>Anaeramoeba</taxon>
    </lineage>
</organism>
<dbReference type="PROSITE" id="PS50102">
    <property type="entry name" value="RRM"/>
    <property type="match status" value="1"/>
</dbReference>
<dbReference type="Pfam" id="PF04818">
    <property type="entry name" value="CID"/>
    <property type="match status" value="1"/>
</dbReference>
<comment type="caution">
    <text evidence="6">The sequence shown here is derived from an EMBL/GenBank/DDBJ whole genome shotgun (WGS) entry which is preliminary data.</text>
</comment>
<feature type="compositionally biased region" description="Basic and acidic residues" evidence="3">
    <location>
        <begin position="123"/>
        <end position="137"/>
    </location>
</feature>
<dbReference type="GO" id="GO:0005634">
    <property type="term" value="C:nucleus"/>
    <property type="evidence" value="ECO:0007669"/>
    <property type="project" value="TreeGrafter"/>
</dbReference>
<protein>
    <submittedName>
        <fullName evidence="6">U2 snrnp-associated surp motif-containing protein</fullName>
    </submittedName>
</protein>
<evidence type="ECO:0000259" key="4">
    <source>
        <dbReference type="PROSITE" id="PS50102"/>
    </source>
</evidence>
<dbReference type="OrthoDB" id="377209at2759"/>
<evidence type="ECO:0000256" key="2">
    <source>
        <dbReference type="PROSITE-ProRule" id="PRU00176"/>
    </source>
</evidence>
<dbReference type="GO" id="GO:0003723">
    <property type="term" value="F:RNA binding"/>
    <property type="evidence" value="ECO:0007669"/>
    <property type="project" value="UniProtKB-UniRule"/>
</dbReference>
<dbReference type="InterPro" id="IPR012677">
    <property type="entry name" value="Nucleotide-bd_a/b_plait_sf"/>
</dbReference>
<name>A0A9Q0RBA5_ANAIG</name>
<dbReference type="Proteomes" id="UP001149090">
    <property type="component" value="Unassembled WGS sequence"/>
</dbReference>
<dbReference type="Gene3D" id="1.25.40.90">
    <property type="match status" value="1"/>
</dbReference>
<evidence type="ECO:0000256" key="3">
    <source>
        <dbReference type="SAM" id="MobiDB-lite"/>
    </source>
</evidence>
<accession>A0A9Q0RBA5</accession>
<feature type="compositionally biased region" description="Basic residues" evidence="3">
    <location>
        <begin position="138"/>
        <end position="160"/>
    </location>
</feature>